<keyword evidence="3" id="KW-1040">Host Golgi apparatus</keyword>
<dbReference type="GO" id="GO:0016020">
    <property type="term" value="C:membrane"/>
    <property type="evidence" value="ECO:0007669"/>
    <property type="project" value="InterPro"/>
</dbReference>
<keyword evidence="8" id="KW-0261">Viral envelope protein</keyword>
<accession>F1BYM1</accession>
<dbReference type="EMBL" id="HQ166910">
    <property type="protein sequence ID" value="ADY17913.1"/>
    <property type="molecule type" value="Genomic_RNA"/>
</dbReference>
<keyword evidence="1 7" id="KW-0812">Transmembrane</keyword>
<dbReference type="PROSITE" id="PS51926">
    <property type="entry name" value="COV_E"/>
    <property type="match status" value="1"/>
</dbReference>
<dbReference type="GO" id="GO:0019031">
    <property type="term" value="C:viral envelope"/>
    <property type="evidence" value="ECO:0007669"/>
    <property type="project" value="UniProtKB-KW"/>
</dbReference>
<reference evidence="8" key="2">
    <citation type="submission" date="2010-08" db="EMBL/GenBank/DDBJ databases">
        <authorList>
            <person name="Quan P.-L."/>
            <person name="Firth C."/>
            <person name="Street C."/>
            <person name="Henriquez J.A."/>
            <person name="Petrosov A."/>
            <person name="Tashmukhamedova A."/>
            <person name="Briese T."/>
            <person name="Lipkin W.I."/>
        </authorList>
    </citation>
    <scope>NUCLEOTIDE SEQUENCE</scope>
    <source>
        <strain evidence="8">ZBCoV</strain>
    </source>
</reference>
<sequence length="78" mass="8600">MYSFVSQEIGTLIVNIVFLIFGCVVLLIVAAATLTCLRLCGFCCNIVNQGLVRPSYYVYTKAQDLYANSRQGSELIVV</sequence>
<evidence type="ECO:0000256" key="7">
    <source>
        <dbReference type="SAM" id="Phobius"/>
    </source>
</evidence>
<feature type="transmembrane region" description="Helical" evidence="7">
    <location>
        <begin position="12"/>
        <end position="34"/>
    </location>
</feature>
<keyword evidence="8" id="KW-0946">Virion</keyword>
<keyword evidence="6 7" id="KW-0472">Membrane</keyword>
<evidence type="ECO:0000256" key="2">
    <source>
        <dbReference type="ARBA" id="ARBA00022703"/>
    </source>
</evidence>
<proteinExistence type="predicted"/>
<reference evidence="8" key="1">
    <citation type="journal article" date="2010" name="MBio">
        <title>Identification of a severe acute respiratory syndrome coronavirus-like virus in a leaf-nosed bat in Nigeria.</title>
        <authorList>
            <person name="Quan P.L."/>
            <person name="Firth C."/>
            <person name="Street C."/>
            <person name="Henriquez J.A."/>
            <person name="Petrosov A."/>
            <person name="Tashmukhamedova A."/>
            <person name="Hutchison S.K."/>
            <person name="Egholm M."/>
            <person name="Osinubi M.O."/>
            <person name="Niezgoda M."/>
            <person name="Ogunkoya A.B."/>
            <person name="Briese T."/>
            <person name="Rupprecht C.E."/>
            <person name="Lipkin W.I."/>
        </authorList>
    </citation>
    <scope>NUCLEOTIDE SEQUENCE</scope>
    <source>
        <strain evidence="8">ZBCoV</strain>
    </source>
</reference>
<evidence type="ECO:0000256" key="3">
    <source>
        <dbReference type="ARBA" id="ARBA00022812"/>
    </source>
</evidence>
<protein>
    <submittedName>
        <fullName evidence="8">Putative envelope protein</fullName>
    </submittedName>
</protein>
<evidence type="ECO:0000256" key="5">
    <source>
        <dbReference type="ARBA" id="ARBA00022989"/>
    </source>
</evidence>
<keyword evidence="5 7" id="KW-1133">Transmembrane helix</keyword>
<evidence type="ECO:0000256" key="1">
    <source>
        <dbReference type="ARBA" id="ARBA00022692"/>
    </source>
</evidence>
<gene>
    <name evidence="8" type="primary">E</name>
</gene>
<dbReference type="Gene3D" id="6.10.250.1810">
    <property type="match status" value="1"/>
</dbReference>
<dbReference type="InterPro" id="IPR003873">
    <property type="entry name" value="E_protein_CoV"/>
</dbReference>
<evidence type="ECO:0000313" key="8">
    <source>
        <dbReference type="EMBL" id="ADY17913.1"/>
    </source>
</evidence>
<keyword evidence="2" id="KW-0053">Apoptosis</keyword>
<dbReference type="CDD" id="cd21534">
    <property type="entry name" value="SARS-CoV-like_E"/>
    <property type="match status" value="1"/>
</dbReference>
<name>F1BYM1_9BETC</name>
<evidence type="ECO:0000256" key="4">
    <source>
        <dbReference type="ARBA" id="ARBA00022870"/>
    </source>
</evidence>
<dbReference type="GO" id="GO:0046760">
    <property type="term" value="P:viral budding from Golgi membrane"/>
    <property type="evidence" value="ECO:0007669"/>
    <property type="project" value="InterPro"/>
</dbReference>
<dbReference type="Pfam" id="PF02723">
    <property type="entry name" value="CoV_E"/>
    <property type="match status" value="1"/>
</dbReference>
<evidence type="ECO:0000256" key="6">
    <source>
        <dbReference type="ARBA" id="ARBA00023136"/>
    </source>
</evidence>
<keyword evidence="4" id="KW-1043">Host membrane</keyword>
<organism evidence="8">
    <name type="scientific">Zaria bat coronavirus</name>
    <dbReference type="NCBI Taxonomy" id="989337"/>
    <lineage>
        <taxon>Viruses</taxon>
        <taxon>Riboviria</taxon>
        <taxon>Orthornavirae</taxon>
        <taxon>Pisuviricota</taxon>
        <taxon>Pisoniviricetes</taxon>
        <taxon>Nidovirales</taxon>
        <taxon>Cornidovirineae</taxon>
        <taxon>Coronaviridae</taxon>
        <taxon>Orthocoronavirinae</taxon>
        <taxon>Betacoronavirus</taxon>
        <taxon>Hibecovirus</taxon>
    </lineage>
</organism>